<gene>
    <name evidence="2" type="ORF">NOG12_13075</name>
</gene>
<dbReference type="InterPro" id="IPR021027">
    <property type="entry name" value="Transposase_put_HTH"/>
</dbReference>
<name>A0ABU3L057_9GAMM</name>
<keyword evidence="3" id="KW-1185">Reference proteome</keyword>
<protein>
    <submittedName>
        <fullName evidence="2">Helix-turn-helix domain-containing protein</fullName>
    </submittedName>
</protein>
<sequence length="29" mass="3383">MLKATKVRIYPTPEQAEFLNRQFGAVRFA</sequence>
<feature type="non-terminal residue" evidence="2">
    <location>
        <position position="29"/>
    </location>
</feature>
<accession>A0ABU3L057</accession>
<evidence type="ECO:0000313" key="3">
    <source>
        <dbReference type="Proteomes" id="UP001305027"/>
    </source>
</evidence>
<proteinExistence type="predicted"/>
<organism evidence="2 3">
    <name type="scientific">Pseudidiomarina fusca</name>
    <dbReference type="NCBI Taxonomy" id="2965078"/>
    <lineage>
        <taxon>Bacteria</taxon>
        <taxon>Pseudomonadati</taxon>
        <taxon>Pseudomonadota</taxon>
        <taxon>Gammaproteobacteria</taxon>
        <taxon>Alteromonadales</taxon>
        <taxon>Idiomarinaceae</taxon>
        <taxon>Pseudidiomarina</taxon>
    </lineage>
</organism>
<reference evidence="2 3" key="1">
    <citation type="submission" date="2022-07" db="EMBL/GenBank/DDBJ databases">
        <title>Pseudidiomarina sp. nov, a marine bacterium isolated from Pacific Ocean.</title>
        <authorList>
            <person name="Wang Y."/>
        </authorList>
    </citation>
    <scope>NUCLEOTIDE SEQUENCE [LARGE SCALE GENOMIC DNA]</scope>
    <source>
        <strain evidence="2 3">GXY010</strain>
    </source>
</reference>
<dbReference type="Pfam" id="PF12323">
    <property type="entry name" value="HTH_OrfB_IS605"/>
    <property type="match status" value="1"/>
</dbReference>
<dbReference type="Proteomes" id="UP001305027">
    <property type="component" value="Unassembled WGS sequence"/>
</dbReference>
<evidence type="ECO:0000259" key="1">
    <source>
        <dbReference type="Pfam" id="PF12323"/>
    </source>
</evidence>
<evidence type="ECO:0000313" key="2">
    <source>
        <dbReference type="EMBL" id="MDT7526999.1"/>
    </source>
</evidence>
<dbReference type="EMBL" id="JANFPJ010000077">
    <property type="protein sequence ID" value="MDT7526999.1"/>
    <property type="molecule type" value="Genomic_DNA"/>
</dbReference>
<comment type="caution">
    <text evidence="2">The sequence shown here is derived from an EMBL/GenBank/DDBJ whole genome shotgun (WGS) entry which is preliminary data.</text>
</comment>
<feature type="domain" description="Transposase putative helix-turn-helix" evidence="1">
    <location>
        <begin position="1"/>
        <end position="29"/>
    </location>
</feature>